<evidence type="ECO:0000313" key="8">
    <source>
        <dbReference type="EMBL" id="KAI7840959.1"/>
    </source>
</evidence>
<sequence>MEEGGGKPTPKPKAKKKAEAGKAKKGGDADGGTPAPKRQKAAETKAAKEAKAAKAAAADDEPVQQEAFSMKGQLVRDLAVMMYGFGDDVAPLPETLDLVEDIVLDYASTLMRKAMDSAAERGKLRKPNAPGAGTAIGAEDVLFLVRKDPRKYARAKELLIMDEEIRKARQLVEDEEVARAVP</sequence>
<evidence type="ECO:0000256" key="6">
    <source>
        <dbReference type="ARBA" id="ARBA00040136"/>
    </source>
</evidence>
<evidence type="ECO:0000313" key="9">
    <source>
        <dbReference type="Proteomes" id="UP001205105"/>
    </source>
</evidence>
<dbReference type="Pfam" id="PF02269">
    <property type="entry name" value="TFIID-18kDa"/>
    <property type="match status" value="1"/>
</dbReference>
<dbReference type="Proteomes" id="UP001205105">
    <property type="component" value="Unassembled WGS sequence"/>
</dbReference>
<keyword evidence="2" id="KW-0805">Transcription regulation</keyword>
<dbReference type="GO" id="GO:0005634">
    <property type="term" value="C:nucleus"/>
    <property type="evidence" value="ECO:0007669"/>
    <property type="project" value="UniProtKB-SubCell"/>
</dbReference>
<organism evidence="8 9">
    <name type="scientific">Chlorella ohadii</name>
    <dbReference type="NCBI Taxonomy" id="2649997"/>
    <lineage>
        <taxon>Eukaryota</taxon>
        <taxon>Viridiplantae</taxon>
        <taxon>Chlorophyta</taxon>
        <taxon>core chlorophytes</taxon>
        <taxon>Trebouxiophyceae</taxon>
        <taxon>Chlorellales</taxon>
        <taxon>Chlorellaceae</taxon>
        <taxon>Chlorella clade</taxon>
        <taxon>Chlorella</taxon>
    </lineage>
</organism>
<reference evidence="8" key="1">
    <citation type="submission" date="2020-11" db="EMBL/GenBank/DDBJ databases">
        <title>Chlorella ohadii genome sequencing and assembly.</title>
        <authorList>
            <person name="Murik O."/>
            <person name="Treves H."/>
            <person name="Kedem I."/>
            <person name="Shotland Y."/>
            <person name="Kaplan A."/>
        </authorList>
    </citation>
    <scope>NUCLEOTIDE SEQUENCE</scope>
    <source>
        <strain evidence="8">1</strain>
    </source>
</reference>
<evidence type="ECO:0000256" key="1">
    <source>
        <dbReference type="ARBA" id="ARBA00004123"/>
    </source>
</evidence>
<evidence type="ECO:0000256" key="7">
    <source>
        <dbReference type="SAM" id="MobiDB-lite"/>
    </source>
</evidence>
<feature type="compositionally biased region" description="Basic and acidic residues" evidence="7">
    <location>
        <begin position="17"/>
        <end position="28"/>
    </location>
</feature>
<feature type="compositionally biased region" description="Basic and acidic residues" evidence="7">
    <location>
        <begin position="40"/>
        <end position="52"/>
    </location>
</feature>
<name>A0AAD5DV64_9CHLO</name>
<evidence type="ECO:0000256" key="4">
    <source>
        <dbReference type="ARBA" id="ARBA00023242"/>
    </source>
</evidence>
<dbReference type="GO" id="GO:0006366">
    <property type="term" value="P:transcription by RNA polymerase II"/>
    <property type="evidence" value="ECO:0007669"/>
    <property type="project" value="InterPro"/>
</dbReference>
<evidence type="ECO:0000256" key="2">
    <source>
        <dbReference type="ARBA" id="ARBA00023015"/>
    </source>
</evidence>
<dbReference type="GO" id="GO:0046982">
    <property type="term" value="F:protein heterodimerization activity"/>
    <property type="evidence" value="ECO:0007669"/>
    <property type="project" value="InterPro"/>
</dbReference>
<keyword evidence="3" id="KW-0804">Transcription</keyword>
<dbReference type="PANTHER" id="PTHR11380:SF5">
    <property type="entry name" value="TRANSCRIPTION INITIATION FACTOR TFIID SUBUNIT 13"/>
    <property type="match status" value="1"/>
</dbReference>
<dbReference type="InterPro" id="IPR003195">
    <property type="entry name" value="TFIID_TAF13"/>
</dbReference>
<dbReference type="AlphaFoldDB" id="A0AAD5DV64"/>
<comment type="subcellular location">
    <subcellularLocation>
        <location evidence="1">Nucleus</location>
    </subcellularLocation>
</comment>
<evidence type="ECO:0000256" key="5">
    <source>
        <dbReference type="ARBA" id="ARBA00038392"/>
    </source>
</evidence>
<evidence type="ECO:0000256" key="3">
    <source>
        <dbReference type="ARBA" id="ARBA00023163"/>
    </source>
</evidence>
<comment type="caution">
    <text evidence="8">The sequence shown here is derived from an EMBL/GenBank/DDBJ whole genome shotgun (WGS) entry which is preliminary data.</text>
</comment>
<dbReference type="Gene3D" id="1.10.20.10">
    <property type="entry name" value="Histone, subunit A"/>
    <property type="match status" value="1"/>
</dbReference>
<keyword evidence="9" id="KW-1185">Reference proteome</keyword>
<dbReference type="SUPFAM" id="SSF47113">
    <property type="entry name" value="Histone-fold"/>
    <property type="match status" value="1"/>
</dbReference>
<accession>A0AAD5DV64</accession>
<feature type="region of interest" description="Disordered" evidence="7">
    <location>
        <begin position="1"/>
        <end position="63"/>
    </location>
</feature>
<proteinExistence type="inferred from homology"/>
<gene>
    <name evidence="8" type="ORF">COHA_005389</name>
</gene>
<protein>
    <recommendedName>
        <fullName evidence="6">Transcription initiation factor TFIID subunit 13</fullName>
    </recommendedName>
</protein>
<keyword evidence="4" id="KW-0539">Nucleus</keyword>
<feature type="unsure residue" description="E or Q" evidence="8">
    <location>
        <position position="120"/>
    </location>
</feature>
<dbReference type="PANTHER" id="PTHR11380">
    <property type="entry name" value="TRANSCRIPTION INITIATION FACTOR TFIID/SUPT3-RELATED"/>
    <property type="match status" value="1"/>
</dbReference>
<dbReference type="InterPro" id="IPR009072">
    <property type="entry name" value="Histone-fold"/>
</dbReference>
<comment type="similarity">
    <text evidence="5">Belongs to the TAF13 family.</text>
</comment>
<dbReference type="EMBL" id="JADXDR010000069">
    <property type="protein sequence ID" value="KAI7840959.1"/>
    <property type="molecule type" value="Genomic_DNA"/>
</dbReference>
<dbReference type="CDD" id="cd07978">
    <property type="entry name" value="HFD_TAF13"/>
    <property type="match status" value="1"/>
</dbReference>